<dbReference type="InterPro" id="IPR013780">
    <property type="entry name" value="Glyco_hydro_b"/>
</dbReference>
<dbReference type="EMBL" id="FRAW01000031">
    <property type="protein sequence ID" value="SHL04624.1"/>
    <property type="molecule type" value="Genomic_DNA"/>
</dbReference>
<reference evidence="4" key="1">
    <citation type="submission" date="2016-11" db="EMBL/GenBank/DDBJ databases">
        <authorList>
            <person name="Varghese N."/>
            <person name="Submissions S."/>
        </authorList>
    </citation>
    <scope>NUCLEOTIDE SEQUENCE [LARGE SCALE GENOMIC DNA]</scope>
    <source>
        <strain evidence="4">UWOS</strain>
    </source>
</reference>
<protein>
    <submittedName>
        <fullName evidence="3">Glycoside hydrolase family 44</fullName>
    </submittedName>
</protein>
<dbReference type="Proteomes" id="UP000184275">
    <property type="component" value="Unassembled WGS sequence"/>
</dbReference>
<feature type="domain" description="Glycoside hydrolase family 44 catalytic" evidence="2">
    <location>
        <begin position="104"/>
        <end position="322"/>
    </location>
</feature>
<proteinExistence type="predicted"/>
<sequence>MGWCIKWGFGMLAAVMSFPASSLAAIDVLVDSRAGVQKISPYIYGKNITGINDTEKDAQDETKIASEDSTIQRMNEIGFRFFRANSGNNATRYNWRKKLTVHPDWYNNVYEHDWDITAKTIQDKLPSANAMYALQLSGYAASTTANNFNDWDFYQTNGAWAKSTLDLAGGGEVSADGQTALKTGDYRLYNEEWPADSTVAILNHWKDNLKLDMKRFEYWSMDNEMEIWDGTHSDLPLTVTQQFLVERYLDVAKKARAAWKDVKLTGPVTANEWQWCGVKSDPNAGEDRNYCWLEYFIKKVAEAQKTSGVKLLDVLDIHWYPAEKSYEERINWHRVFFDTTYVYSGANGIKNVNGGWDNSINKEFIFKRLNDWMNAYFGENHGIGLGLTETDITSDDAMLTALVYASFLGTFMDHGVELFSPWGWGAGMDEVAHLFIRYGHDFRVASTSNNDSLVSAYSSVTEALDSMTIILVNRSEKESQSVNLSVENFDANSAAKTLTLSGLVGETFVSHTKNALQSGNAVVAAGKISLELPAKSITAILLTNRNPNAIPKRAIRAVQKKTGTPRYVNGRVAKKNRNASHPMPTFAK</sequence>
<dbReference type="Pfam" id="PF12891">
    <property type="entry name" value="Glyco_hydro_44"/>
    <property type="match status" value="1"/>
</dbReference>
<evidence type="ECO:0000256" key="1">
    <source>
        <dbReference type="SAM" id="SignalP"/>
    </source>
</evidence>
<name>A0A1M6XF68_9BACT</name>
<gene>
    <name evidence="3" type="ORF">SAMN05720469_1314</name>
</gene>
<evidence type="ECO:0000313" key="3">
    <source>
        <dbReference type="EMBL" id="SHL04624.1"/>
    </source>
</evidence>
<dbReference type="InterPro" id="IPR024745">
    <property type="entry name" value="GH44_cat"/>
</dbReference>
<evidence type="ECO:0000259" key="2">
    <source>
        <dbReference type="Pfam" id="PF12891"/>
    </source>
</evidence>
<accession>A0A1M6XF68</accession>
<dbReference type="SUPFAM" id="SSF51445">
    <property type="entry name" value="(Trans)glycosidases"/>
    <property type="match status" value="1"/>
</dbReference>
<dbReference type="InterPro" id="IPR017853">
    <property type="entry name" value="GH"/>
</dbReference>
<keyword evidence="1" id="KW-0732">Signal</keyword>
<keyword evidence="4" id="KW-1185">Reference proteome</keyword>
<feature type="signal peptide" evidence="1">
    <location>
        <begin position="1"/>
        <end position="24"/>
    </location>
</feature>
<dbReference type="Gene3D" id="3.20.20.80">
    <property type="entry name" value="Glycosidases"/>
    <property type="match status" value="1"/>
</dbReference>
<organism evidence="3 4">
    <name type="scientific">Fibrobacter intestinalis</name>
    <dbReference type="NCBI Taxonomy" id="28122"/>
    <lineage>
        <taxon>Bacteria</taxon>
        <taxon>Pseudomonadati</taxon>
        <taxon>Fibrobacterota</taxon>
        <taxon>Fibrobacteria</taxon>
        <taxon>Fibrobacterales</taxon>
        <taxon>Fibrobacteraceae</taxon>
        <taxon>Fibrobacter</taxon>
    </lineage>
</organism>
<keyword evidence="3" id="KW-0378">Hydrolase</keyword>
<feature type="chain" id="PRO_5009922410" evidence="1">
    <location>
        <begin position="25"/>
        <end position="588"/>
    </location>
</feature>
<dbReference type="Gene3D" id="2.60.40.1180">
    <property type="entry name" value="Golgi alpha-mannosidase II"/>
    <property type="match status" value="1"/>
</dbReference>
<dbReference type="AlphaFoldDB" id="A0A1M6XF68"/>
<dbReference type="GO" id="GO:0016787">
    <property type="term" value="F:hydrolase activity"/>
    <property type="evidence" value="ECO:0007669"/>
    <property type="project" value="UniProtKB-KW"/>
</dbReference>
<dbReference type="RefSeq" id="WP_073305678.1">
    <property type="nucleotide sequence ID" value="NZ_FRAW01000031.1"/>
</dbReference>
<evidence type="ECO:0000313" key="4">
    <source>
        <dbReference type="Proteomes" id="UP000184275"/>
    </source>
</evidence>